<dbReference type="EMBL" id="JAGKTC010000003">
    <property type="protein sequence ID" value="MBP3985542.1"/>
    <property type="molecule type" value="Genomic_DNA"/>
</dbReference>
<gene>
    <name evidence="2" type="ORF">J5837_14105</name>
</gene>
<dbReference type="Pfam" id="PF12893">
    <property type="entry name" value="Lumazine_bd_2"/>
    <property type="match status" value="1"/>
</dbReference>
<protein>
    <submittedName>
        <fullName evidence="2">Nuclear transport factor 2 family protein</fullName>
    </submittedName>
</protein>
<sequence>MRLFLIPAALAVGLLSTQAFASESAEAAAACVPLESYLKGHATGDGAYMRKAFLPTAHIEGIRDGKFVSWTVDEYAAGFKGTPAADEAQRKRRIDEVDVSGNAAMARVTLDYPTGTFTDYFVLLKVDGEWKIANKVWTRQPKPATP</sequence>
<organism evidence="2 3">
    <name type="scientific">Pseudoxanthomonas helianthi</name>
    <dbReference type="NCBI Taxonomy" id="1453541"/>
    <lineage>
        <taxon>Bacteria</taxon>
        <taxon>Pseudomonadati</taxon>
        <taxon>Pseudomonadota</taxon>
        <taxon>Gammaproteobacteria</taxon>
        <taxon>Lysobacterales</taxon>
        <taxon>Lysobacteraceae</taxon>
        <taxon>Pseudoxanthomonas</taxon>
    </lineage>
</organism>
<reference evidence="2" key="1">
    <citation type="journal article" date="2016" name="Int. J. Syst. Evol. Microbiol.">
        <title>Pseudoxanthomonas helianthi sp. nov., isolated from roots of Jerusalem artichoke (Helianthus tuberosus).</title>
        <authorList>
            <person name="Kittiwongwattana C."/>
            <person name="Thawai C."/>
        </authorList>
    </citation>
    <scope>NUCLEOTIDE SEQUENCE</scope>
    <source>
        <strain evidence="2">110414</strain>
    </source>
</reference>
<dbReference type="RefSeq" id="WP_210537397.1">
    <property type="nucleotide sequence ID" value="NZ_JAGKTC010000003.1"/>
</dbReference>
<name>A0A940X5Q6_9GAMM</name>
<dbReference type="AlphaFoldDB" id="A0A940X5Q6"/>
<dbReference type="SUPFAM" id="SSF54427">
    <property type="entry name" value="NTF2-like"/>
    <property type="match status" value="1"/>
</dbReference>
<evidence type="ECO:0000313" key="2">
    <source>
        <dbReference type="EMBL" id="MBP3985542.1"/>
    </source>
</evidence>
<feature type="chain" id="PRO_5036842853" evidence="1">
    <location>
        <begin position="22"/>
        <end position="146"/>
    </location>
</feature>
<evidence type="ECO:0000313" key="3">
    <source>
        <dbReference type="Proteomes" id="UP000673447"/>
    </source>
</evidence>
<reference evidence="2" key="2">
    <citation type="submission" date="2021-03" db="EMBL/GenBank/DDBJ databases">
        <authorList>
            <person name="Cao W."/>
        </authorList>
    </citation>
    <scope>NUCLEOTIDE SEQUENCE</scope>
    <source>
        <strain evidence="2">110414</strain>
    </source>
</reference>
<comment type="caution">
    <text evidence="2">The sequence shown here is derived from an EMBL/GenBank/DDBJ whole genome shotgun (WGS) entry which is preliminary data.</text>
</comment>
<evidence type="ECO:0000256" key="1">
    <source>
        <dbReference type="SAM" id="SignalP"/>
    </source>
</evidence>
<feature type="signal peptide" evidence="1">
    <location>
        <begin position="1"/>
        <end position="21"/>
    </location>
</feature>
<proteinExistence type="predicted"/>
<keyword evidence="1" id="KW-0732">Signal</keyword>
<dbReference type="Proteomes" id="UP000673447">
    <property type="component" value="Unassembled WGS sequence"/>
</dbReference>
<dbReference type="InterPro" id="IPR039437">
    <property type="entry name" value="FrzH/put_lumazine-bd"/>
</dbReference>
<accession>A0A940X5Q6</accession>
<dbReference type="InterPro" id="IPR032710">
    <property type="entry name" value="NTF2-like_dom_sf"/>
</dbReference>
<keyword evidence="3" id="KW-1185">Reference proteome</keyword>
<dbReference type="Gene3D" id="3.10.450.50">
    <property type="match status" value="1"/>
</dbReference>